<evidence type="ECO:0000256" key="2">
    <source>
        <dbReference type="ARBA" id="ARBA00022723"/>
    </source>
</evidence>
<keyword evidence="5" id="KW-1015">Disulfide bond</keyword>
<evidence type="ECO:0000256" key="1">
    <source>
        <dbReference type="ARBA" id="ARBA00001973"/>
    </source>
</evidence>
<keyword evidence="3" id="KW-0732">Signal</keyword>
<keyword evidence="2" id="KW-0479">Metal-binding</keyword>
<dbReference type="Proteomes" id="UP001305414">
    <property type="component" value="Unassembled WGS sequence"/>
</dbReference>
<dbReference type="InterPro" id="IPR034836">
    <property type="entry name" value="CBM20_glucoamylase"/>
</dbReference>
<proteinExistence type="inferred from homology"/>
<dbReference type="FunFam" id="2.60.40.10:FF:000552">
    <property type="entry name" value="Related to glucoamylase"/>
    <property type="match status" value="1"/>
</dbReference>
<keyword evidence="4" id="KW-0186">Copper</keyword>
<dbReference type="InterPro" id="IPR002044">
    <property type="entry name" value="CBM20"/>
</dbReference>
<evidence type="ECO:0000256" key="5">
    <source>
        <dbReference type="ARBA" id="ARBA00023157"/>
    </source>
</evidence>
<keyword evidence="7" id="KW-0119">Carbohydrate metabolism</keyword>
<dbReference type="AlphaFoldDB" id="A0AAN7UWD7"/>
<dbReference type="PANTHER" id="PTHR36575">
    <property type="entry name" value="BINDING PROTEIN, PUTATIVE (AFU_ORTHOLOGUE AFUA_1G14430)-RELATED"/>
    <property type="match status" value="1"/>
</dbReference>
<accession>A0AAN7UWD7</accession>
<evidence type="ECO:0000256" key="8">
    <source>
        <dbReference type="ARBA" id="ARBA00023326"/>
    </source>
</evidence>
<keyword evidence="12" id="KW-1185">Reference proteome</keyword>
<evidence type="ECO:0000256" key="6">
    <source>
        <dbReference type="ARBA" id="ARBA00023180"/>
    </source>
</evidence>
<dbReference type="GO" id="GO:0000272">
    <property type="term" value="P:polysaccharide catabolic process"/>
    <property type="evidence" value="ECO:0007669"/>
    <property type="project" value="UniProtKB-KW"/>
</dbReference>
<keyword evidence="8" id="KW-0624">Polysaccharide degradation</keyword>
<evidence type="ECO:0000313" key="11">
    <source>
        <dbReference type="EMBL" id="KAK5634171.1"/>
    </source>
</evidence>
<evidence type="ECO:0000259" key="10">
    <source>
        <dbReference type="PROSITE" id="PS51166"/>
    </source>
</evidence>
<sequence length="409" mass="43526">MKYETVLASATTINMKMSTKALVVAVGLAPCVAGHGYLTIPKSRTRLGSESGKDTCPECTILEPVSSWPDLDVAPVGRSGVCGYNARVSVDYNQPSREYGWGMYPVVTYAAGSTIDVEWCVDNNGDHGGMFTYRICRDQALIDKFLDPTYLPTEAEKQAAEDCFDEGLLKCTDVSGQSCGYNPDCATGEACYRNDWFTCNAFNAHSRRACQGVDGAPLGSCFTTIAGGYSVSKKIQIPADFVSNHTLLSFKWNSFQTGQIYLSCADIAVTGHGGSSGTSPSSTLSTVTKTATSASTTSSSTACARSTVAVTFNEAVSTTYGQMIKVVGSIAELGNWDVNAAPAMSASKYTSSNPLWTYTMSIAPGKSFEYKFVHVAASGAVTWESGPNRSYSVASNICESTLSLDSTWK</sequence>
<comment type="similarity">
    <text evidence="9">Belongs to the polysaccharide monooxygenase AA13 family.</text>
</comment>
<comment type="caution">
    <text evidence="11">The sequence shown here is derived from an EMBL/GenBank/DDBJ whole genome shotgun (WGS) entry which is preliminary data.</text>
</comment>
<dbReference type="InterPro" id="IPR052282">
    <property type="entry name" value="Starch-active_LPMO"/>
</dbReference>
<keyword evidence="6" id="KW-0325">Glycoprotein</keyword>
<dbReference type="InterPro" id="IPR013783">
    <property type="entry name" value="Ig-like_fold"/>
</dbReference>
<gene>
    <name evidence="11" type="ORF">RRF57_009885</name>
</gene>
<dbReference type="InterPro" id="IPR013784">
    <property type="entry name" value="Carb-bd-like_fold"/>
</dbReference>
<dbReference type="Gene3D" id="2.60.40.10">
    <property type="entry name" value="Immunoglobulins"/>
    <property type="match status" value="1"/>
</dbReference>
<evidence type="ECO:0000256" key="3">
    <source>
        <dbReference type="ARBA" id="ARBA00022729"/>
    </source>
</evidence>
<organism evidence="11 12">
    <name type="scientific">Xylaria bambusicola</name>
    <dbReference type="NCBI Taxonomy" id="326684"/>
    <lineage>
        <taxon>Eukaryota</taxon>
        <taxon>Fungi</taxon>
        <taxon>Dikarya</taxon>
        <taxon>Ascomycota</taxon>
        <taxon>Pezizomycotina</taxon>
        <taxon>Sordariomycetes</taxon>
        <taxon>Xylariomycetidae</taxon>
        <taxon>Xylariales</taxon>
        <taxon>Xylariaceae</taxon>
        <taxon>Xylaria</taxon>
    </lineage>
</organism>
<dbReference type="EMBL" id="JAWHQM010000038">
    <property type="protein sequence ID" value="KAK5634171.1"/>
    <property type="molecule type" value="Genomic_DNA"/>
</dbReference>
<comment type="cofactor">
    <cofactor evidence="1">
        <name>Cu(2+)</name>
        <dbReference type="ChEBI" id="CHEBI:29036"/>
    </cofactor>
</comment>
<dbReference type="InterPro" id="IPR004302">
    <property type="entry name" value="Cellulose/chitin-bd_N"/>
</dbReference>
<dbReference type="Pfam" id="PF00686">
    <property type="entry name" value="CBM_20"/>
    <property type="match status" value="1"/>
</dbReference>
<feature type="domain" description="CBM20" evidence="10">
    <location>
        <begin position="300"/>
        <end position="409"/>
    </location>
</feature>
<dbReference type="PROSITE" id="PS51166">
    <property type="entry name" value="CBM20"/>
    <property type="match status" value="1"/>
</dbReference>
<dbReference type="Pfam" id="PF03067">
    <property type="entry name" value="LPMO_10"/>
    <property type="match status" value="1"/>
</dbReference>
<dbReference type="GO" id="GO:0046872">
    <property type="term" value="F:metal ion binding"/>
    <property type="evidence" value="ECO:0007669"/>
    <property type="project" value="UniProtKB-KW"/>
</dbReference>
<evidence type="ECO:0000256" key="4">
    <source>
        <dbReference type="ARBA" id="ARBA00023008"/>
    </source>
</evidence>
<dbReference type="GO" id="GO:2001070">
    <property type="term" value="F:starch binding"/>
    <property type="evidence" value="ECO:0007669"/>
    <property type="project" value="InterPro"/>
</dbReference>
<dbReference type="CDD" id="cd05811">
    <property type="entry name" value="CBM20_glucoamylase"/>
    <property type="match status" value="1"/>
</dbReference>
<evidence type="ECO:0000256" key="9">
    <source>
        <dbReference type="ARBA" id="ARBA00034311"/>
    </source>
</evidence>
<name>A0AAN7UWD7_9PEZI</name>
<evidence type="ECO:0000256" key="7">
    <source>
        <dbReference type="ARBA" id="ARBA00023277"/>
    </source>
</evidence>
<protein>
    <recommendedName>
        <fullName evidence="10">CBM20 domain-containing protein</fullName>
    </recommendedName>
</protein>
<dbReference type="SMART" id="SM01065">
    <property type="entry name" value="CBM_2"/>
    <property type="match status" value="1"/>
</dbReference>
<dbReference type="PANTHER" id="PTHR36575:SF2">
    <property type="entry name" value="CHITIN-BINDING TYPE-4 DOMAIN-CONTAINING PROTEIN-RELATED"/>
    <property type="match status" value="1"/>
</dbReference>
<evidence type="ECO:0000313" key="12">
    <source>
        <dbReference type="Proteomes" id="UP001305414"/>
    </source>
</evidence>
<dbReference type="SUPFAM" id="SSF49452">
    <property type="entry name" value="Starch-binding domain-like"/>
    <property type="match status" value="1"/>
</dbReference>
<reference evidence="11 12" key="1">
    <citation type="submission" date="2023-10" db="EMBL/GenBank/DDBJ databases">
        <title>Draft genome sequence of Xylaria bambusicola isolate GMP-LS, the root and basal stem rot pathogen of sugarcane in Indonesia.</title>
        <authorList>
            <person name="Selvaraj P."/>
            <person name="Muralishankar V."/>
            <person name="Muruganantham S."/>
            <person name="Sp S."/>
            <person name="Haryani S."/>
            <person name="Lau K.J.X."/>
            <person name="Naqvi N.I."/>
        </authorList>
    </citation>
    <scope>NUCLEOTIDE SEQUENCE [LARGE SCALE GENOMIC DNA]</scope>
    <source>
        <strain evidence="11">GMP-LS</strain>
    </source>
</reference>